<sequence length="634" mass="69639">MKKAMTRQIHRLIHRRMCQEDQSDRRLTWSSFGMRQCSMQKFSDFWERIKTATLAFGPTWNFFVLVDANATGNATVEIKQSDRQGPLGARGAEGSLRARVLPDEAPIYREKRGPATPLEVLSEKAAADAAKARSATAAAESVSQDIEALSAAGRARAAARGAEKAAQAAKKDLAVTKEATTDLLRAAEEAEALAKEAAHSIGIGEEAAADIPAQADALIGRRLDLKLAKPLREFMEHKAKQELANQRGLAACYAFRFQEVLLGFLGRKLDEEPALDVRTSRFGGAAHWSMEPSAESAVRLDFLRCGKCGEELALFVQLGAGYGDLPKRLLHIFGCRNSSCGSDSRAWRALRSTGPATPLEETTEVLPKEGGYAAWDAPKEDDWGADDWTTGAADADAEIEALLAARSQPAPKARVEKRVPPSEEDPKAWHGIPAPSRCRWPCLCLNLHWEPEAFEKSFEHEEELLRRYMQNELGTEDAGPLPKELEVEAANLREEAKHDVPSEAEAGFGDEDNDDEDAEEALRAGQRVGIDWWRRFQRRVARSPEQVLRYHWGGEPLWLQAPSGTAVPHCSCGSRRGFELQLMPMLHAQLAAAAPAEKSSALSMEWGTVVVFTCAKDCPAADPKEEFVVVQPAE</sequence>
<evidence type="ECO:0000259" key="2">
    <source>
        <dbReference type="Pfam" id="PF04194"/>
    </source>
</evidence>
<reference evidence="3" key="1">
    <citation type="submission" date="2023-08" db="EMBL/GenBank/DDBJ databases">
        <authorList>
            <person name="Chen Y."/>
            <person name="Shah S."/>
            <person name="Dougan E. K."/>
            <person name="Thang M."/>
            <person name="Chan C."/>
        </authorList>
    </citation>
    <scope>NUCLEOTIDE SEQUENCE</scope>
</reference>
<feature type="region of interest" description="Disordered" evidence="1">
    <location>
        <begin position="494"/>
        <end position="519"/>
    </location>
</feature>
<dbReference type="Proteomes" id="UP001178507">
    <property type="component" value="Unassembled WGS sequence"/>
</dbReference>
<dbReference type="InterPro" id="IPR007320">
    <property type="entry name" value="PDCD2_C"/>
</dbReference>
<protein>
    <recommendedName>
        <fullName evidence="2">Programmed cell death protein 2 C-terminal domain-containing protein</fullName>
    </recommendedName>
</protein>
<feature type="domain" description="Programmed cell death protein 2 C-terminal" evidence="2">
    <location>
        <begin position="533"/>
        <end position="631"/>
    </location>
</feature>
<organism evidence="3 4">
    <name type="scientific">Effrenium voratum</name>
    <dbReference type="NCBI Taxonomy" id="2562239"/>
    <lineage>
        <taxon>Eukaryota</taxon>
        <taxon>Sar</taxon>
        <taxon>Alveolata</taxon>
        <taxon>Dinophyceae</taxon>
        <taxon>Suessiales</taxon>
        <taxon>Symbiodiniaceae</taxon>
        <taxon>Effrenium</taxon>
    </lineage>
</organism>
<accession>A0AA36JIY1</accession>
<dbReference type="PANTHER" id="PTHR46421:SF1">
    <property type="entry name" value="PROGRAMMED CELL DEATH PROTEIN 2-LIKE"/>
    <property type="match status" value="1"/>
</dbReference>
<dbReference type="Pfam" id="PF04194">
    <property type="entry name" value="PDCD2_C"/>
    <property type="match status" value="1"/>
</dbReference>
<feature type="compositionally biased region" description="Acidic residues" evidence="1">
    <location>
        <begin position="508"/>
        <end position="519"/>
    </location>
</feature>
<dbReference type="InterPro" id="IPR052815">
    <property type="entry name" value="PDCD2-like_regulator"/>
</dbReference>
<proteinExistence type="predicted"/>
<evidence type="ECO:0000256" key="1">
    <source>
        <dbReference type="SAM" id="MobiDB-lite"/>
    </source>
</evidence>
<name>A0AA36JIY1_9DINO</name>
<gene>
    <name evidence="3" type="ORF">EVOR1521_LOCUS27963</name>
</gene>
<comment type="caution">
    <text evidence="3">The sequence shown here is derived from an EMBL/GenBank/DDBJ whole genome shotgun (WGS) entry which is preliminary data.</text>
</comment>
<dbReference type="EMBL" id="CAUJNA010003605">
    <property type="protein sequence ID" value="CAJ1405853.1"/>
    <property type="molecule type" value="Genomic_DNA"/>
</dbReference>
<dbReference type="AlphaFoldDB" id="A0AA36JIY1"/>
<keyword evidence="4" id="KW-1185">Reference proteome</keyword>
<evidence type="ECO:0000313" key="3">
    <source>
        <dbReference type="EMBL" id="CAJ1405853.1"/>
    </source>
</evidence>
<dbReference type="GO" id="GO:0005737">
    <property type="term" value="C:cytoplasm"/>
    <property type="evidence" value="ECO:0007669"/>
    <property type="project" value="InterPro"/>
</dbReference>
<dbReference type="PANTHER" id="PTHR46421">
    <property type="entry name" value="PROGRAMMED CELL DEATH PROTEIN 2-LIKE"/>
    <property type="match status" value="1"/>
</dbReference>
<evidence type="ECO:0000313" key="4">
    <source>
        <dbReference type="Proteomes" id="UP001178507"/>
    </source>
</evidence>